<dbReference type="EnsemblMetazoa" id="AMIN002800-RA">
    <property type="protein sequence ID" value="AMIN002800-PA"/>
    <property type="gene ID" value="AMIN002800"/>
</dbReference>
<reference evidence="2" key="2">
    <citation type="submission" date="2020-05" db="UniProtKB">
        <authorList>
            <consortium name="EnsemblMetazoa"/>
        </authorList>
    </citation>
    <scope>IDENTIFICATION</scope>
    <source>
        <strain evidence="2">MINIMUS1</strain>
    </source>
</reference>
<accession>A0A182VXK1</accession>
<sequence>MEAAADQPIENYTRLAARNLAESCATGGCRERESEMRWPQIGSKQLPRVPSTTVDRVQFHPYLHRAVEKAGKKHKTSAGSIKPAQRNAGLVVARQIEYPVSGNNH</sequence>
<reference evidence="3" key="1">
    <citation type="submission" date="2013-03" db="EMBL/GenBank/DDBJ databases">
        <title>The Genome Sequence of Anopheles minimus MINIMUS1.</title>
        <authorList>
            <consortium name="The Broad Institute Genomics Platform"/>
            <person name="Neafsey D.E."/>
            <person name="Walton C."/>
            <person name="Walker B."/>
            <person name="Young S.K."/>
            <person name="Zeng Q."/>
            <person name="Gargeya S."/>
            <person name="Fitzgerald M."/>
            <person name="Haas B."/>
            <person name="Abouelleil A."/>
            <person name="Allen A.W."/>
            <person name="Alvarado L."/>
            <person name="Arachchi H.M."/>
            <person name="Berlin A.M."/>
            <person name="Chapman S.B."/>
            <person name="Gainer-Dewar J."/>
            <person name="Goldberg J."/>
            <person name="Griggs A."/>
            <person name="Gujja S."/>
            <person name="Hansen M."/>
            <person name="Howarth C."/>
            <person name="Imamovic A."/>
            <person name="Ireland A."/>
            <person name="Larimer J."/>
            <person name="McCowan C."/>
            <person name="Murphy C."/>
            <person name="Pearson M."/>
            <person name="Poon T.W."/>
            <person name="Priest M."/>
            <person name="Roberts A."/>
            <person name="Saif S."/>
            <person name="Shea T."/>
            <person name="Sisk P."/>
            <person name="Sykes S."/>
            <person name="Wortman J."/>
            <person name="Nusbaum C."/>
            <person name="Birren B."/>
        </authorList>
    </citation>
    <scope>NUCLEOTIDE SEQUENCE [LARGE SCALE GENOMIC DNA]</scope>
    <source>
        <strain evidence="3">MINIMUS1</strain>
    </source>
</reference>
<keyword evidence="3" id="KW-1185">Reference proteome</keyword>
<name>A0A182VXK1_9DIPT</name>
<proteinExistence type="predicted"/>
<evidence type="ECO:0000313" key="2">
    <source>
        <dbReference type="EnsemblMetazoa" id="AMIN002800-PA"/>
    </source>
</evidence>
<evidence type="ECO:0000256" key="1">
    <source>
        <dbReference type="SAM" id="MobiDB-lite"/>
    </source>
</evidence>
<dbReference type="Proteomes" id="UP000075920">
    <property type="component" value="Unassembled WGS sequence"/>
</dbReference>
<dbReference type="AlphaFoldDB" id="A0A182VXK1"/>
<evidence type="ECO:0000313" key="3">
    <source>
        <dbReference type="Proteomes" id="UP000075920"/>
    </source>
</evidence>
<organism evidence="2 3">
    <name type="scientific">Anopheles minimus</name>
    <dbReference type="NCBI Taxonomy" id="112268"/>
    <lineage>
        <taxon>Eukaryota</taxon>
        <taxon>Metazoa</taxon>
        <taxon>Ecdysozoa</taxon>
        <taxon>Arthropoda</taxon>
        <taxon>Hexapoda</taxon>
        <taxon>Insecta</taxon>
        <taxon>Pterygota</taxon>
        <taxon>Neoptera</taxon>
        <taxon>Endopterygota</taxon>
        <taxon>Diptera</taxon>
        <taxon>Nematocera</taxon>
        <taxon>Culicoidea</taxon>
        <taxon>Culicidae</taxon>
        <taxon>Anophelinae</taxon>
        <taxon>Anopheles</taxon>
    </lineage>
</organism>
<protein>
    <submittedName>
        <fullName evidence="2">Uncharacterized protein</fullName>
    </submittedName>
</protein>
<feature type="region of interest" description="Disordered" evidence="1">
    <location>
        <begin position="28"/>
        <end position="53"/>
    </location>
</feature>
<dbReference type="VEuPathDB" id="VectorBase:AMIN002800"/>